<comment type="similarity">
    <text evidence="1 2">Belongs to the CGI121/TPRKB family.</text>
</comment>
<reference evidence="4" key="1">
    <citation type="submission" date="2022-11" db="UniProtKB">
        <authorList>
            <consortium name="WormBaseParasite"/>
        </authorList>
    </citation>
    <scope>IDENTIFICATION</scope>
</reference>
<dbReference type="InterPro" id="IPR036504">
    <property type="entry name" value="CGI121/TPRKB_sf"/>
</dbReference>
<proteinExistence type="inferred from homology"/>
<evidence type="ECO:0000256" key="2">
    <source>
        <dbReference type="RuleBase" id="RU004398"/>
    </source>
</evidence>
<dbReference type="InterPro" id="IPR013926">
    <property type="entry name" value="CGI121/TPRKB"/>
</dbReference>
<name>A0A914UUZ1_9BILA</name>
<keyword evidence="3" id="KW-1185">Reference proteome</keyword>
<dbReference type="WBParaSite" id="PSAMB.scaffold1276size33487.g12126.t1">
    <property type="protein sequence ID" value="PSAMB.scaffold1276size33487.g12126.t1"/>
    <property type="gene ID" value="PSAMB.scaffold1276size33487.g12126"/>
</dbReference>
<evidence type="ECO:0000313" key="3">
    <source>
        <dbReference type="Proteomes" id="UP000887566"/>
    </source>
</evidence>
<accession>A0A914UUZ1</accession>
<keyword evidence="2" id="KW-0539">Nucleus</keyword>
<dbReference type="Gene3D" id="3.30.2380.10">
    <property type="entry name" value="CGI121/TPRKB"/>
    <property type="match status" value="1"/>
</dbReference>
<organism evidence="3 4">
    <name type="scientific">Plectus sambesii</name>
    <dbReference type="NCBI Taxonomy" id="2011161"/>
    <lineage>
        <taxon>Eukaryota</taxon>
        <taxon>Metazoa</taxon>
        <taxon>Ecdysozoa</taxon>
        <taxon>Nematoda</taxon>
        <taxon>Chromadorea</taxon>
        <taxon>Plectida</taxon>
        <taxon>Plectina</taxon>
        <taxon>Plectoidea</taxon>
        <taxon>Plectidae</taxon>
        <taxon>Plectus</taxon>
    </lineage>
</organism>
<protein>
    <submittedName>
        <fullName evidence="4">Uncharacterized protein</fullName>
    </submittedName>
</protein>
<dbReference type="Pfam" id="PF08617">
    <property type="entry name" value="CGI-121"/>
    <property type="match status" value="1"/>
</dbReference>
<dbReference type="Proteomes" id="UP000887566">
    <property type="component" value="Unplaced"/>
</dbReference>
<evidence type="ECO:0000256" key="1">
    <source>
        <dbReference type="ARBA" id="ARBA00005546"/>
    </source>
</evidence>
<evidence type="ECO:0000313" key="4">
    <source>
        <dbReference type="WBParaSite" id="PSAMB.scaffold1276size33487.g12126.t1"/>
    </source>
</evidence>
<dbReference type="AlphaFoldDB" id="A0A914UUZ1"/>
<sequence length="87" mass="9794">MGRPTSLLYELQPDPYDSATASRKLRVCLFTAVAKKIKGRSVPLENLKNITNYDLIKKVYHVKEPELNKGSISDAILSRIVTKDYVA</sequence>